<protein>
    <submittedName>
        <fullName evidence="4">PepSY domain-containing protein</fullName>
    </submittedName>
</protein>
<keyword evidence="1" id="KW-0732">Signal</keyword>
<feature type="domain" description="PepSY" evidence="2">
    <location>
        <begin position="45"/>
        <end position="102"/>
    </location>
</feature>
<evidence type="ECO:0000256" key="1">
    <source>
        <dbReference type="SAM" id="SignalP"/>
    </source>
</evidence>
<dbReference type="InterPro" id="IPR025711">
    <property type="entry name" value="PepSY"/>
</dbReference>
<dbReference type="AlphaFoldDB" id="A0A9Q9CIM8"/>
<evidence type="ECO:0000313" key="5">
    <source>
        <dbReference type="Proteomes" id="UP001058016"/>
    </source>
</evidence>
<accession>A0A9Q9CIM8</accession>
<reference evidence="4 5" key="1">
    <citation type="submission" date="2021-03" db="EMBL/GenBank/DDBJ databases">
        <title>Comparative Genomics and Metabolomics in the genus Turicibacter.</title>
        <authorList>
            <person name="Maki J."/>
            <person name="Looft T."/>
        </authorList>
    </citation>
    <scope>NUCLEOTIDE SEQUENCE</scope>
    <source>
        <strain evidence="4">ISU324</strain>
        <strain evidence="3 5">MMM721</strain>
    </source>
</reference>
<dbReference type="EMBL" id="CP071249">
    <property type="protein sequence ID" value="UUF05303.1"/>
    <property type="molecule type" value="Genomic_DNA"/>
</dbReference>
<evidence type="ECO:0000313" key="3">
    <source>
        <dbReference type="EMBL" id="UUF05303.1"/>
    </source>
</evidence>
<keyword evidence="5" id="KW-1185">Reference proteome</keyword>
<dbReference type="RefSeq" id="WP_055243070.1">
    <property type="nucleotide sequence ID" value="NZ_CP071249.1"/>
</dbReference>
<dbReference type="Pfam" id="PF03413">
    <property type="entry name" value="PepSY"/>
    <property type="match status" value="3"/>
</dbReference>
<proteinExistence type="predicted"/>
<feature type="chain" id="PRO_5040132651" evidence="1">
    <location>
        <begin position="24"/>
        <end position="256"/>
    </location>
</feature>
<dbReference type="EMBL" id="CP071250">
    <property type="protein sequence ID" value="UUF09245.1"/>
    <property type="molecule type" value="Genomic_DNA"/>
</dbReference>
<evidence type="ECO:0000313" key="6">
    <source>
        <dbReference type="Proteomes" id="UP001058072"/>
    </source>
</evidence>
<evidence type="ECO:0000313" key="4">
    <source>
        <dbReference type="EMBL" id="UUF09245.1"/>
    </source>
</evidence>
<sequence length="256" mass="28105">MRKTALYSMLLTGFVLFGCSANNQPVNPTTNSNPNTNINTTNQAKIDEQQAKEIALKEAGGGQVTEFSYDMDDYTPNYDITVLNGTTEYEYEISAVDGSILKRSLENHPTGTNTVTIDEAKVKEIVNNQVKGTIVSIKLDHDDARLVYDVTVVDETYKYDFEISAVDGSIVSQDKELINQVSNSTNTQGVTIDEAKAREIALSQVPNGTIIEISFDYEMGVLVYDVTVVEGTTEYDFEISGVDGSIISRSMDSTLD</sequence>
<dbReference type="PROSITE" id="PS51257">
    <property type="entry name" value="PROKAR_LIPOPROTEIN"/>
    <property type="match status" value="1"/>
</dbReference>
<evidence type="ECO:0000259" key="2">
    <source>
        <dbReference type="Pfam" id="PF03413"/>
    </source>
</evidence>
<dbReference type="Gene3D" id="3.10.450.40">
    <property type="match status" value="3"/>
</dbReference>
<feature type="domain" description="PepSY" evidence="2">
    <location>
        <begin position="192"/>
        <end position="248"/>
    </location>
</feature>
<gene>
    <name evidence="3" type="ORF">J0J69_09445</name>
    <name evidence="4" type="ORF">J0J70_04440</name>
</gene>
<organism evidence="4 6">
    <name type="scientific">Turicibacter bilis</name>
    <dbReference type="NCBI Taxonomy" id="2735723"/>
    <lineage>
        <taxon>Bacteria</taxon>
        <taxon>Bacillati</taxon>
        <taxon>Bacillota</taxon>
        <taxon>Erysipelotrichia</taxon>
        <taxon>Erysipelotrichales</taxon>
        <taxon>Turicibacteraceae</taxon>
        <taxon>Turicibacter</taxon>
    </lineage>
</organism>
<feature type="domain" description="PepSY" evidence="2">
    <location>
        <begin position="117"/>
        <end position="173"/>
    </location>
</feature>
<name>A0A9Q9CIM8_9FIRM</name>
<feature type="signal peptide" evidence="1">
    <location>
        <begin position="1"/>
        <end position="23"/>
    </location>
</feature>
<dbReference type="Proteomes" id="UP001058072">
    <property type="component" value="Chromosome"/>
</dbReference>
<dbReference type="Proteomes" id="UP001058016">
    <property type="component" value="Chromosome"/>
</dbReference>